<keyword evidence="6" id="KW-1185">Reference proteome</keyword>
<dbReference type="InterPro" id="IPR056152">
    <property type="entry name" value="Beta-prop_IFT122_2nd"/>
</dbReference>
<keyword evidence="5" id="KW-0966">Cell projection</keyword>
<keyword evidence="5" id="KW-0969">Cilium</keyword>
<accession>A0A1V9X9A6</accession>
<dbReference type="GO" id="GO:0061512">
    <property type="term" value="P:protein localization to cilium"/>
    <property type="evidence" value="ECO:0007669"/>
    <property type="project" value="TreeGrafter"/>
</dbReference>
<feature type="domain" description="Intraflagellar transport protein 122 homolog TPR" evidence="4">
    <location>
        <begin position="348"/>
        <end position="689"/>
    </location>
</feature>
<dbReference type="GO" id="GO:1905515">
    <property type="term" value="P:non-motile cilium assembly"/>
    <property type="evidence" value="ECO:0007669"/>
    <property type="project" value="TreeGrafter"/>
</dbReference>
<dbReference type="AlphaFoldDB" id="A0A1V9X9A6"/>
<sequence length="904" mass="101460">MKYFGNNYIVLGGSNSALSVLSREGVHLGGPLCEQKGWLWCCDVTPNKDTYHIAIGSNDGTIAVVQLGLATVHSLYRERYAFRENMTHVVIQHMVTGEKVRIKCRDVVRKLAIYKDNLAVQLAERVIIYEQAEAMHYKVKKKLNMKVECSLLVICSENLVLCQERTLQSLTLDGNIDRQWTMSAPIRYIKIIGGARAREGLLVGCKDGSVTLVYLNNPVALEMLKKQSYGVRCLDCSAYRSKIAVVDDTGILKVYSRRDIDKKVLVEVKDSAASVACSTQLEDLCAFSGNQKLCVRLTSENSAANLTFEGFVVGLSGNNAFCLQYNTMITFRLALGVAISCAMARGSENAYEVCCLGASKYDWMTLLDTACASFDLPLIRRIAQRMKRYSACLIVKAAEYETDPEMRKFIILARLLKQYPEAAKLEGSQQLQEAIDSLASDLNILDRSRGIKNKGAILRRAQWAQKVNDNKTAVELFLAAGEIVSAIRILAQTGQQELVWNNLKKLDPEKDREQLLLCAQYLKSTGQAELCVRIFEQINDEALLLQVYCDTAMWEEAIEIAARKGAAVERDVHLQQANWFAENDQFIEAQVAFQKAGRPKDAFGVLEQLLENAIDEERFNDASWYYLQMAQHYTSEARTDEIEHARLVKLATIYYAYNFIYRYIVDPFTVHSAHTLFCIARYLINEESDAVQASALSRSGVLIALTKQCSVMGAFKVARSVYNKLQQLLFPRNQELRQSVAIHSIISRSKAFADAEDTELPCYACTSMNPALSKNNRCASCGHAFVYSLITFEVLPVVPLVNKSLSEKEFSQELSAGKLYRDAEYRVIRSGGQPLNPRAVLIVSKRPPLASQYFLNVMPDIPISYCRGCYQLFSSDDFEMSILQYGHCPFCRAPAEEAYSNTMA</sequence>
<keyword evidence="1" id="KW-0853">WD repeat</keyword>
<dbReference type="GO" id="GO:0035721">
    <property type="term" value="P:intraciliary retrograde transport"/>
    <property type="evidence" value="ECO:0007669"/>
    <property type="project" value="TreeGrafter"/>
</dbReference>
<evidence type="ECO:0000256" key="1">
    <source>
        <dbReference type="ARBA" id="ARBA00022574"/>
    </source>
</evidence>
<evidence type="ECO:0000259" key="3">
    <source>
        <dbReference type="Pfam" id="PF23377"/>
    </source>
</evidence>
<keyword evidence="2" id="KW-0677">Repeat</keyword>
<dbReference type="SUPFAM" id="SSF50978">
    <property type="entry name" value="WD40 repeat-like"/>
    <property type="match status" value="1"/>
</dbReference>
<dbReference type="InterPro" id="IPR036322">
    <property type="entry name" value="WD40_repeat_dom_sf"/>
</dbReference>
<evidence type="ECO:0000313" key="5">
    <source>
        <dbReference type="EMBL" id="OQR69981.1"/>
    </source>
</evidence>
<protein>
    <submittedName>
        <fullName evidence="5">Intraflagellar transport protein 122-like</fullName>
    </submittedName>
</protein>
<dbReference type="Gene3D" id="2.130.10.10">
    <property type="entry name" value="YVTN repeat-like/Quinoprotein amine dehydrogenase"/>
    <property type="match status" value="1"/>
</dbReference>
<evidence type="ECO:0000259" key="4">
    <source>
        <dbReference type="Pfam" id="PF25295"/>
    </source>
</evidence>
<dbReference type="Pfam" id="PF25295">
    <property type="entry name" value="TPR_IFT122"/>
    <property type="match status" value="1"/>
</dbReference>
<dbReference type="Pfam" id="PF25143">
    <property type="entry name" value="Zn_ribbon_IFT122_C"/>
    <property type="match status" value="1"/>
</dbReference>
<evidence type="ECO:0000313" key="6">
    <source>
        <dbReference type="Proteomes" id="UP000192247"/>
    </source>
</evidence>
<dbReference type="InterPro" id="IPR039857">
    <property type="entry name" value="Ift122/121"/>
</dbReference>
<dbReference type="GO" id="GO:0030991">
    <property type="term" value="C:intraciliary transport particle A"/>
    <property type="evidence" value="ECO:0007669"/>
    <property type="project" value="TreeGrafter"/>
</dbReference>
<dbReference type="OrthoDB" id="10255582at2759"/>
<dbReference type="Proteomes" id="UP000192247">
    <property type="component" value="Unassembled WGS sequence"/>
</dbReference>
<feature type="domain" description="IFT122 second beta-propeller" evidence="3">
    <location>
        <begin position="73"/>
        <end position="328"/>
    </location>
</feature>
<dbReference type="STRING" id="418985.A0A1V9X9A6"/>
<keyword evidence="5" id="KW-0282">Flagellum</keyword>
<dbReference type="PANTHER" id="PTHR12764">
    <property type="entry name" value="WD REPEAT DOMAIN-RELATED"/>
    <property type="match status" value="1"/>
</dbReference>
<organism evidence="5 6">
    <name type="scientific">Tropilaelaps mercedesae</name>
    <dbReference type="NCBI Taxonomy" id="418985"/>
    <lineage>
        <taxon>Eukaryota</taxon>
        <taxon>Metazoa</taxon>
        <taxon>Ecdysozoa</taxon>
        <taxon>Arthropoda</taxon>
        <taxon>Chelicerata</taxon>
        <taxon>Arachnida</taxon>
        <taxon>Acari</taxon>
        <taxon>Parasitiformes</taxon>
        <taxon>Mesostigmata</taxon>
        <taxon>Gamasina</taxon>
        <taxon>Dermanyssoidea</taxon>
        <taxon>Laelapidae</taxon>
        <taxon>Tropilaelaps</taxon>
    </lineage>
</organism>
<dbReference type="EMBL" id="MNPL01019160">
    <property type="protein sequence ID" value="OQR69981.1"/>
    <property type="molecule type" value="Genomic_DNA"/>
</dbReference>
<proteinExistence type="predicted"/>
<reference evidence="5 6" key="1">
    <citation type="journal article" date="2017" name="Gigascience">
        <title>Draft genome of the honey bee ectoparasitic mite, Tropilaelaps mercedesae, is shaped by the parasitic life history.</title>
        <authorList>
            <person name="Dong X."/>
            <person name="Armstrong S.D."/>
            <person name="Xia D."/>
            <person name="Makepeace B.L."/>
            <person name="Darby A.C."/>
            <person name="Kadowaki T."/>
        </authorList>
    </citation>
    <scope>NUCLEOTIDE SEQUENCE [LARGE SCALE GENOMIC DNA]</scope>
    <source>
        <strain evidence="5">Wuxi-XJTLU</strain>
    </source>
</reference>
<dbReference type="PANTHER" id="PTHR12764:SF4">
    <property type="entry name" value="INTRAFLAGELLAR TRANSPORT PROTEIN 122 HOMOLOG"/>
    <property type="match status" value="1"/>
</dbReference>
<gene>
    <name evidence="5" type="ORF">BIW11_11930</name>
</gene>
<dbReference type="Pfam" id="PF23377">
    <property type="entry name" value="Beta-prop_IFT122_2nd"/>
    <property type="match status" value="1"/>
</dbReference>
<dbReference type="InterPro" id="IPR015943">
    <property type="entry name" value="WD40/YVTN_repeat-like_dom_sf"/>
</dbReference>
<evidence type="ECO:0000256" key="2">
    <source>
        <dbReference type="ARBA" id="ARBA00022737"/>
    </source>
</evidence>
<dbReference type="GO" id="GO:0097730">
    <property type="term" value="C:non-motile cilium"/>
    <property type="evidence" value="ECO:0007669"/>
    <property type="project" value="TreeGrafter"/>
</dbReference>
<name>A0A1V9X9A6_9ACAR</name>
<dbReference type="InParanoid" id="A0A1V9X9A6"/>
<comment type="caution">
    <text evidence="5">The sequence shown here is derived from an EMBL/GenBank/DDBJ whole genome shotgun (WGS) entry which is preliminary data.</text>
</comment>
<dbReference type="FunCoup" id="A0A1V9X9A6">
    <property type="interactions" value="321"/>
</dbReference>
<dbReference type="InterPro" id="IPR057411">
    <property type="entry name" value="TPR_IFT122"/>
</dbReference>